<accession>A0AAE0BW95</accession>
<comment type="caution">
    <text evidence="1">The sequence shown here is derived from an EMBL/GenBank/DDBJ whole genome shotgun (WGS) entry which is preliminary data.</text>
</comment>
<keyword evidence="2" id="KW-1185">Reference proteome</keyword>
<dbReference type="AlphaFoldDB" id="A0AAE0BW95"/>
<name>A0AAE0BW95_9CHLO</name>
<evidence type="ECO:0000313" key="1">
    <source>
        <dbReference type="EMBL" id="KAK3242922.1"/>
    </source>
</evidence>
<proteinExistence type="predicted"/>
<dbReference type="Proteomes" id="UP001190700">
    <property type="component" value="Unassembled WGS sequence"/>
</dbReference>
<protein>
    <submittedName>
        <fullName evidence="1">Uncharacterized protein</fullName>
    </submittedName>
</protein>
<organism evidence="1 2">
    <name type="scientific">Cymbomonas tetramitiformis</name>
    <dbReference type="NCBI Taxonomy" id="36881"/>
    <lineage>
        <taxon>Eukaryota</taxon>
        <taxon>Viridiplantae</taxon>
        <taxon>Chlorophyta</taxon>
        <taxon>Pyramimonadophyceae</taxon>
        <taxon>Pyramimonadales</taxon>
        <taxon>Pyramimonadaceae</taxon>
        <taxon>Cymbomonas</taxon>
    </lineage>
</organism>
<dbReference type="EMBL" id="LGRX02033102">
    <property type="protein sequence ID" value="KAK3242922.1"/>
    <property type="molecule type" value="Genomic_DNA"/>
</dbReference>
<reference evidence="1 2" key="1">
    <citation type="journal article" date="2015" name="Genome Biol. Evol.">
        <title>Comparative Genomics of a Bacterivorous Green Alga Reveals Evolutionary Causalities and Consequences of Phago-Mixotrophic Mode of Nutrition.</title>
        <authorList>
            <person name="Burns J.A."/>
            <person name="Paasch A."/>
            <person name="Narechania A."/>
            <person name="Kim E."/>
        </authorList>
    </citation>
    <scope>NUCLEOTIDE SEQUENCE [LARGE SCALE GENOMIC DNA]</scope>
    <source>
        <strain evidence="1 2">PLY_AMNH</strain>
    </source>
</reference>
<gene>
    <name evidence="1" type="ORF">CYMTET_47394</name>
</gene>
<evidence type="ECO:0000313" key="2">
    <source>
        <dbReference type="Proteomes" id="UP001190700"/>
    </source>
</evidence>
<sequence>MEPHLSLHQAQMRRSSDLLECVSDASAKVVANHFALDLLVAHNAYNSSQAYFDAVLAILRFLYTDKRLMTTMEIVEKLACQSFLPHYAQVLQKWKETFKRYNEVDVCLSGSPNSFTASSQISNF</sequence>